<dbReference type="EMBL" id="CAXHTA020000010">
    <property type="protein sequence ID" value="CAL5224417.1"/>
    <property type="molecule type" value="Genomic_DNA"/>
</dbReference>
<dbReference type="PANTHER" id="PTHR33372">
    <property type="match status" value="1"/>
</dbReference>
<evidence type="ECO:0000313" key="2">
    <source>
        <dbReference type="EMBL" id="CAL5224417.1"/>
    </source>
</evidence>
<protein>
    <submittedName>
        <fullName evidence="2">G7100 protein</fullName>
    </submittedName>
</protein>
<evidence type="ECO:0000313" key="3">
    <source>
        <dbReference type="Proteomes" id="UP001497392"/>
    </source>
</evidence>
<dbReference type="Proteomes" id="UP001497392">
    <property type="component" value="Unassembled WGS sequence"/>
</dbReference>
<keyword evidence="1" id="KW-1133">Transmembrane helix</keyword>
<keyword evidence="3" id="KW-1185">Reference proteome</keyword>
<proteinExistence type="predicted"/>
<gene>
    <name evidence="2" type="primary">g7100</name>
    <name evidence="2" type="ORF">VP750_LOCUS6076</name>
</gene>
<feature type="transmembrane region" description="Helical" evidence="1">
    <location>
        <begin position="279"/>
        <end position="297"/>
    </location>
</feature>
<dbReference type="Pfam" id="PF11833">
    <property type="entry name" value="CPP1-like"/>
    <property type="match status" value="1"/>
</dbReference>
<feature type="transmembrane region" description="Helical" evidence="1">
    <location>
        <begin position="245"/>
        <end position="267"/>
    </location>
</feature>
<keyword evidence="1" id="KW-0812">Transmembrane</keyword>
<feature type="transmembrane region" description="Helical" evidence="1">
    <location>
        <begin position="201"/>
        <end position="224"/>
    </location>
</feature>
<sequence>MNAASFCSSLGVSASASGTVKRQPCACNPRNTAPGRPWIARRPIGLRRDWGLQHRSAASAGELSAADLPPEGDDGQSSGFDISIDVFPRLHERDPYRRLGVGRDSSFEEVQDARNYLYDTYKSHERSREAIEMAFDSILQEKMKVRHKQGFRPPRRGRKTDLEGDAPRVGILAQIKERLEPSVPGTTIVNDGSIFIMMGFWAAWQTSSADPSLPVGAAICFSIYKLFDKRKKRAPEGDTSGRSHIWGAVAVTVLGLVLGSLVSWALVKALPLPNSIRGDQAGLFIINIVMGLVCIFFK</sequence>
<evidence type="ECO:0000256" key="1">
    <source>
        <dbReference type="SAM" id="Phobius"/>
    </source>
</evidence>
<keyword evidence="1" id="KW-0472">Membrane</keyword>
<accession>A0ABP1G3N4</accession>
<dbReference type="PANTHER" id="PTHR33372:SF2">
    <property type="entry name" value="PROTEIN CHAPERONE-LIKE PROTEIN OF POR1, CHLOROPLASTIC"/>
    <property type="match status" value="1"/>
</dbReference>
<organism evidence="2 3">
    <name type="scientific">Coccomyxa viridis</name>
    <dbReference type="NCBI Taxonomy" id="1274662"/>
    <lineage>
        <taxon>Eukaryota</taxon>
        <taxon>Viridiplantae</taxon>
        <taxon>Chlorophyta</taxon>
        <taxon>core chlorophytes</taxon>
        <taxon>Trebouxiophyceae</taxon>
        <taxon>Trebouxiophyceae incertae sedis</taxon>
        <taxon>Coccomyxaceae</taxon>
        <taxon>Coccomyxa</taxon>
    </lineage>
</organism>
<dbReference type="InterPro" id="IPR021788">
    <property type="entry name" value="CPP1-like"/>
</dbReference>
<comment type="caution">
    <text evidence="2">The sequence shown here is derived from an EMBL/GenBank/DDBJ whole genome shotgun (WGS) entry which is preliminary data.</text>
</comment>
<reference evidence="2 3" key="1">
    <citation type="submission" date="2024-06" db="EMBL/GenBank/DDBJ databases">
        <authorList>
            <person name="Kraege A."/>
            <person name="Thomma B."/>
        </authorList>
    </citation>
    <scope>NUCLEOTIDE SEQUENCE [LARGE SCALE GENOMIC DNA]</scope>
</reference>
<name>A0ABP1G3N4_9CHLO</name>